<dbReference type="PANTHER" id="PTHR33154">
    <property type="entry name" value="TRANSCRIPTIONAL REGULATOR, ARSR FAMILY"/>
    <property type="match status" value="1"/>
</dbReference>
<dbReference type="AlphaFoldDB" id="A0A919UZ98"/>
<evidence type="ECO:0000313" key="5">
    <source>
        <dbReference type="EMBL" id="GII76062.1"/>
    </source>
</evidence>
<evidence type="ECO:0000313" key="6">
    <source>
        <dbReference type="Proteomes" id="UP000655287"/>
    </source>
</evidence>
<feature type="domain" description="HTH arsR-type" evidence="4">
    <location>
        <begin position="25"/>
        <end position="120"/>
    </location>
</feature>
<dbReference type="InterPro" id="IPR036388">
    <property type="entry name" value="WH-like_DNA-bd_sf"/>
</dbReference>
<dbReference type="InterPro" id="IPR051081">
    <property type="entry name" value="HTH_MetalResp_TranReg"/>
</dbReference>
<dbReference type="InterPro" id="IPR011991">
    <property type="entry name" value="ArsR-like_HTH"/>
</dbReference>
<gene>
    <name evidence="5" type="ORF">Sru01_10440</name>
</gene>
<sequence length="203" mass="22892">MHNGRFAIQTGGMERQEPRQITDAKVLAAVSHPLRRRLMDALRVYGPATASVLAEHTGQSVANVSHHLRVLGTAELIEEAPELARDRRERWWRLVAPSLRWSTADFNEDPVSAAVATAAESLNLDHHVAMVRAWYAAGEEERAAWDNAPFSTDKWLRLTPQELHRFEAELLELVNRWAGRDVPDDGARRDPVFFFAFGVPGRP</sequence>
<keyword evidence="6" id="KW-1185">Reference proteome</keyword>
<proteinExistence type="predicted"/>
<dbReference type="CDD" id="cd00090">
    <property type="entry name" value="HTH_ARSR"/>
    <property type="match status" value="1"/>
</dbReference>
<evidence type="ECO:0000256" key="1">
    <source>
        <dbReference type="ARBA" id="ARBA00023015"/>
    </source>
</evidence>
<dbReference type="GO" id="GO:0003700">
    <property type="term" value="F:DNA-binding transcription factor activity"/>
    <property type="evidence" value="ECO:0007669"/>
    <property type="project" value="InterPro"/>
</dbReference>
<evidence type="ECO:0000259" key="4">
    <source>
        <dbReference type="SMART" id="SM00418"/>
    </source>
</evidence>
<dbReference type="InterPro" id="IPR001845">
    <property type="entry name" value="HTH_ArsR_DNA-bd_dom"/>
</dbReference>
<reference evidence="5" key="1">
    <citation type="submission" date="2021-01" db="EMBL/GenBank/DDBJ databases">
        <title>Whole genome shotgun sequence of Sphaerisporangium rufum NBRC 109079.</title>
        <authorList>
            <person name="Komaki H."/>
            <person name="Tamura T."/>
        </authorList>
    </citation>
    <scope>NUCLEOTIDE SEQUENCE</scope>
    <source>
        <strain evidence="5">NBRC 109079</strain>
    </source>
</reference>
<dbReference type="GO" id="GO:0003677">
    <property type="term" value="F:DNA binding"/>
    <property type="evidence" value="ECO:0007669"/>
    <property type="project" value="UniProtKB-KW"/>
</dbReference>
<evidence type="ECO:0000256" key="2">
    <source>
        <dbReference type="ARBA" id="ARBA00023125"/>
    </source>
</evidence>
<dbReference type="SUPFAM" id="SSF46785">
    <property type="entry name" value="Winged helix' DNA-binding domain"/>
    <property type="match status" value="1"/>
</dbReference>
<dbReference type="Gene3D" id="1.10.10.10">
    <property type="entry name" value="Winged helix-like DNA-binding domain superfamily/Winged helix DNA-binding domain"/>
    <property type="match status" value="1"/>
</dbReference>
<dbReference type="SMART" id="SM00418">
    <property type="entry name" value="HTH_ARSR"/>
    <property type="match status" value="1"/>
</dbReference>
<keyword evidence="2" id="KW-0238">DNA-binding</keyword>
<dbReference type="EMBL" id="BOOU01000013">
    <property type="protein sequence ID" value="GII76062.1"/>
    <property type="molecule type" value="Genomic_DNA"/>
</dbReference>
<name>A0A919UZ98_9ACTN</name>
<dbReference type="Proteomes" id="UP000655287">
    <property type="component" value="Unassembled WGS sequence"/>
</dbReference>
<accession>A0A919UZ98</accession>
<dbReference type="PANTHER" id="PTHR33154:SF15">
    <property type="entry name" value="REGULATORY PROTEIN ARSR"/>
    <property type="match status" value="1"/>
</dbReference>
<evidence type="ECO:0000256" key="3">
    <source>
        <dbReference type="ARBA" id="ARBA00023163"/>
    </source>
</evidence>
<dbReference type="Pfam" id="PF12840">
    <property type="entry name" value="HTH_20"/>
    <property type="match status" value="1"/>
</dbReference>
<protein>
    <submittedName>
        <fullName evidence="5">Transcriptional regulator</fullName>
    </submittedName>
</protein>
<organism evidence="5 6">
    <name type="scientific">Sphaerisporangium rufum</name>
    <dbReference type="NCBI Taxonomy" id="1381558"/>
    <lineage>
        <taxon>Bacteria</taxon>
        <taxon>Bacillati</taxon>
        <taxon>Actinomycetota</taxon>
        <taxon>Actinomycetes</taxon>
        <taxon>Streptosporangiales</taxon>
        <taxon>Streptosporangiaceae</taxon>
        <taxon>Sphaerisporangium</taxon>
    </lineage>
</organism>
<comment type="caution">
    <text evidence="5">The sequence shown here is derived from an EMBL/GenBank/DDBJ whole genome shotgun (WGS) entry which is preliminary data.</text>
</comment>
<dbReference type="InterPro" id="IPR036390">
    <property type="entry name" value="WH_DNA-bd_sf"/>
</dbReference>
<keyword evidence="3" id="KW-0804">Transcription</keyword>
<keyword evidence="1" id="KW-0805">Transcription regulation</keyword>